<evidence type="ECO:0000313" key="2">
    <source>
        <dbReference type="Proteomes" id="UP001501411"/>
    </source>
</evidence>
<dbReference type="PIRSF" id="PIRSF021505">
    <property type="entry name" value="O_gly_hdrol"/>
    <property type="match status" value="1"/>
</dbReference>
<dbReference type="InterPro" id="IPR005198">
    <property type="entry name" value="Glyco_hydro_76"/>
</dbReference>
<dbReference type="InterPro" id="IPR008928">
    <property type="entry name" value="6-hairpin_glycosidase_sf"/>
</dbReference>
<dbReference type="EMBL" id="BAABIQ010000039">
    <property type="protein sequence ID" value="GAA4798393.1"/>
    <property type="molecule type" value="Genomic_DNA"/>
</dbReference>
<dbReference type="InterPro" id="IPR053169">
    <property type="entry name" value="MUG_Protein"/>
</dbReference>
<organism evidence="1 2">
    <name type="scientific">Olivibacter ginsenosidimutans</name>
    <dbReference type="NCBI Taxonomy" id="1176537"/>
    <lineage>
        <taxon>Bacteria</taxon>
        <taxon>Pseudomonadati</taxon>
        <taxon>Bacteroidota</taxon>
        <taxon>Sphingobacteriia</taxon>
        <taxon>Sphingobacteriales</taxon>
        <taxon>Sphingobacteriaceae</taxon>
        <taxon>Olivibacter</taxon>
    </lineage>
</organism>
<comment type="caution">
    <text evidence="1">The sequence shown here is derived from an EMBL/GenBank/DDBJ whole genome shotgun (WGS) entry which is preliminary data.</text>
</comment>
<gene>
    <name evidence="1" type="ORF">GCM10023231_28930</name>
</gene>
<accession>A0ABP9BS25</accession>
<dbReference type="SUPFAM" id="SSF48208">
    <property type="entry name" value="Six-hairpin glycosidases"/>
    <property type="match status" value="1"/>
</dbReference>
<dbReference type="GO" id="GO:0016787">
    <property type="term" value="F:hydrolase activity"/>
    <property type="evidence" value="ECO:0007669"/>
    <property type="project" value="UniProtKB-KW"/>
</dbReference>
<dbReference type="RefSeq" id="WP_345232523.1">
    <property type="nucleotide sequence ID" value="NZ_BAABIQ010000039.1"/>
</dbReference>
<dbReference type="Pfam" id="PF03663">
    <property type="entry name" value="Glyco_hydro_76"/>
    <property type="match status" value="2"/>
</dbReference>
<protein>
    <submittedName>
        <fullName evidence="1">Glycoside hydrolase family 76 protein</fullName>
    </submittedName>
</protein>
<dbReference type="PANTHER" id="PTHR47791:SF3">
    <property type="entry name" value="MEIOTICALLY UP-REGULATED GENE 191 PROTEIN"/>
    <property type="match status" value="1"/>
</dbReference>
<proteinExistence type="predicted"/>
<keyword evidence="2" id="KW-1185">Reference proteome</keyword>
<evidence type="ECO:0000313" key="1">
    <source>
        <dbReference type="EMBL" id="GAA4798393.1"/>
    </source>
</evidence>
<reference evidence="2" key="1">
    <citation type="journal article" date="2019" name="Int. J. Syst. Evol. Microbiol.">
        <title>The Global Catalogue of Microorganisms (GCM) 10K type strain sequencing project: providing services to taxonomists for standard genome sequencing and annotation.</title>
        <authorList>
            <consortium name="The Broad Institute Genomics Platform"/>
            <consortium name="The Broad Institute Genome Sequencing Center for Infectious Disease"/>
            <person name="Wu L."/>
            <person name="Ma J."/>
        </authorList>
    </citation>
    <scope>NUCLEOTIDE SEQUENCE [LARGE SCALE GENOMIC DNA]</scope>
    <source>
        <strain evidence="2">JCM 18200</strain>
    </source>
</reference>
<name>A0ABP9BS25_9SPHI</name>
<dbReference type="InterPro" id="IPR014512">
    <property type="entry name" value="O_gly_hydro"/>
</dbReference>
<dbReference type="Gene3D" id="1.50.10.20">
    <property type="match status" value="1"/>
</dbReference>
<dbReference type="PANTHER" id="PTHR47791">
    <property type="entry name" value="MEIOTICALLY UP-REGULATED GENE 191 PROTEIN"/>
    <property type="match status" value="1"/>
</dbReference>
<keyword evidence="1" id="KW-0378">Hydrolase</keyword>
<dbReference type="Proteomes" id="UP001501411">
    <property type="component" value="Unassembled WGS sequence"/>
</dbReference>
<sequence length="428" mass="49078">MKMFITAISLFVGLHVNAYHHESLNNQSRIDRSNLSAGISNSDVWTAYDAFNKYLFDPQTHIYKVNTAIANGADTKAQVGAIWTQAMYWDMAMNAYKKASAERDKAKQSKYKTLVDQIYQGAGNHYVHFDWHNQDPHNGWFIYDDIMWWTVSFSRAYGIFKNPEYLKKADESFCRVWHGSYLLKDRGSYDEEHGGMFWNWNNANPPENRDNGKMACINFPTVIAALTLYNNIDPSDKQHQTDDKIGFNGDPRYPRWHSRDTYLQNAQEIYAWGVEHLFNKKTGNVADSRHGDGVAWSASMYNQGTFIGASCLLYKLTGEQSYLDNAVAAANYAMNTLCEPPLYLFPYRRGEEQGIYTAIFAQYMAMLVYDCGQTQFSDWIEQTVSHGWRNKNRQHLTGKDYTKVPDAPVSCYDASGIPALMLLFSGNR</sequence>